<dbReference type="GeneID" id="35873763"/>
<evidence type="ECO:0000313" key="2">
    <source>
        <dbReference type="EMBL" id="SFO71327.1"/>
    </source>
</evidence>
<evidence type="ECO:0000256" key="1">
    <source>
        <dbReference type="SAM" id="SignalP"/>
    </source>
</evidence>
<dbReference type="InterPro" id="IPR035242">
    <property type="entry name" value="DUF5329"/>
</dbReference>
<evidence type="ECO:0000313" key="3">
    <source>
        <dbReference type="Proteomes" id="UP000182692"/>
    </source>
</evidence>
<gene>
    <name evidence="2" type="ORF">SAMN03084138_00151</name>
</gene>
<reference evidence="2 3" key="1">
    <citation type="submission" date="2016-10" db="EMBL/GenBank/DDBJ databases">
        <authorList>
            <person name="de Groot N.N."/>
        </authorList>
    </citation>
    <scope>NUCLEOTIDE SEQUENCE [LARGE SCALE GENOMIC DNA]</scope>
    <source>
        <strain evidence="2 3">DSM 15893</strain>
    </source>
</reference>
<dbReference type="Proteomes" id="UP000182692">
    <property type="component" value="Unassembled WGS sequence"/>
</dbReference>
<organism evidence="2 3">
    <name type="scientific">Enterovibrio norvegicus DSM 15893</name>
    <dbReference type="NCBI Taxonomy" id="1121869"/>
    <lineage>
        <taxon>Bacteria</taxon>
        <taxon>Pseudomonadati</taxon>
        <taxon>Pseudomonadota</taxon>
        <taxon>Gammaproteobacteria</taxon>
        <taxon>Vibrionales</taxon>
        <taxon>Vibrionaceae</taxon>
        <taxon>Enterovibrio</taxon>
    </lineage>
</organism>
<dbReference type="STRING" id="1121869.SAMN03084138_00151"/>
<dbReference type="Pfam" id="PF17263">
    <property type="entry name" value="DUF5329"/>
    <property type="match status" value="1"/>
</dbReference>
<proteinExistence type="predicted"/>
<dbReference type="EMBL" id="FOWR01000001">
    <property type="protein sequence ID" value="SFO71327.1"/>
    <property type="molecule type" value="Genomic_DNA"/>
</dbReference>
<dbReference type="RefSeq" id="WP_074924883.1">
    <property type="nucleotide sequence ID" value="NZ_FOWR01000001.1"/>
</dbReference>
<feature type="signal peptide" evidence="1">
    <location>
        <begin position="1"/>
        <end position="26"/>
    </location>
</feature>
<keyword evidence="1" id="KW-0732">Signal</keyword>
<name>A0A1I5JEV7_9GAMM</name>
<evidence type="ECO:0008006" key="4">
    <source>
        <dbReference type="Google" id="ProtNLM"/>
    </source>
</evidence>
<dbReference type="AlphaFoldDB" id="A0A1I5JEV7"/>
<sequence length="127" mass="14117">MSIAGVKKGCIALSFVVAGFAQSAFAATTSERIEHDVMYLISQMEQADCTFVRNGKTYTNLEAAEHLLNKWDYAKDDIESTTMFIDEVASKSWFTGKAYKVKCGGDEITSKVWLTEKLADKTPVEQD</sequence>
<protein>
    <recommendedName>
        <fullName evidence="4">DUF5329 domain-containing protein</fullName>
    </recommendedName>
</protein>
<dbReference type="OrthoDB" id="344871at2"/>
<feature type="chain" id="PRO_5010336891" description="DUF5329 domain-containing protein" evidence="1">
    <location>
        <begin position="27"/>
        <end position="127"/>
    </location>
</feature>
<accession>A0A1I5JEV7</accession>